<evidence type="ECO:0000313" key="1">
    <source>
        <dbReference type="EMBL" id="KAH3797316.1"/>
    </source>
</evidence>
<protein>
    <submittedName>
        <fullName evidence="1">Uncharacterized protein</fullName>
    </submittedName>
</protein>
<comment type="caution">
    <text evidence="1">The sequence shown here is derived from an EMBL/GenBank/DDBJ whole genome shotgun (WGS) entry which is preliminary data.</text>
</comment>
<name>A0A9D4J2G8_DREPO</name>
<dbReference type="AlphaFoldDB" id="A0A9D4J2G8"/>
<keyword evidence="2" id="KW-1185">Reference proteome</keyword>
<reference evidence="1" key="2">
    <citation type="submission" date="2020-11" db="EMBL/GenBank/DDBJ databases">
        <authorList>
            <person name="McCartney M.A."/>
            <person name="Auch B."/>
            <person name="Kono T."/>
            <person name="Mallez S."/>
            <person name="Becker A."/>
            <person name="Gohl D.M."/>
            <person name="Silverstein K.A.T."/>
            <person name="Koren S."/>
            <person name="Bechman K.B."/>
            <person name="Herman A."/>
            <person name="Abrahante J.E."/>
            <person name="Garbe J."/>
        </authorList>
    </citation>
    <scope>NUCLEOTIDE SEQUENCE</scope>
    <source>
        <strain evidence="1">Duluth1</strain>
        <tissue evidence="1">Whole animal</tissue>
    </source>
</reference>
<sequence>MLVSRTPLVFAVIVLPQDTRRKRGQLAANAAQIMTSRTYRRRHSVGALQGLSTFILR</sequence>
<organism evidence="1 2">
    <name type="scientific">Dreissena polymorpha</name>
    <name type="common">Zebra mussel</name>
    <name type="synonym">Mytilus polymorpha</name>
    <dbReference type="NCBI Taxonomy" id="45954"/>
    <lineage>
        <taxon>Eukaryota</taxon>
        <taxon>Metazoa</taxon>
        <taxon>Spiralia</taxon>
        <taxon>Lophotrochozoa</taxon>
        <taxon>Mollusca</taxon>
        <taxon>Bivalvia</taxon>
        <taxon>Autobranchia</taxon>
        <taxon>Heteroconchia</taxon>
        <taxon>Euheterodonta</taxon>
        <taxon>Imparidentia</taxon>
        <taxon>Neoheterodontei</taxon>
        <taxon>Myida</taxon>
        <taxon>Dreissenoidea</taxon>
        <taxon>Dreissenidae</taxon>
        <taxon>Dreissena</taxon>
    </lineage>
</organism>
<evidence type="ECO:0000313" key="2">
    <source>
        <dbReference type="Proteomes" id="UP000828390"/>
    </source>
</evidence>
<dbReference type="Proteomes" id="UP000828390">
    <property type="component" value="Unassembled WGS sequence"/>
</dbReference>
<reference evidence="1" key="1">
    <citation type="journal article" date="2019" name="bioRxiv">
        <title>The Genome of the Zebra Mussel, Dreissena polymorpha: A Resource for Invasive Species Research.</title>
        <authorList>
            <person name="McCartney M.A."/>
            <person name="Auch B."/>
            <person name="Kono T."/>
            <person name="Mallez S."/>
            <person name="Zhang Y."/>
            <person name="Obille A."/>
            <person name="Becker A."/>
            <person name="Abrahante J.E."/>
            <person name="Garbe J."/>
            <person name="Badalamenti J.P."/>
            <person name="Herman A."/>
            <person name="Mangelson H."/>
            <person name="Liachko I."/>
            <person name="Sullivan S."/>
            <person name="Sone E.D."/>
            <person name="Koren S."/>
            <person name="Silverstein K.A.T."/>
            <person name="Beckman K.B."/>
            <person name="Gohl D.M."/>
        </authorList>
    </citation>
    <scope>NUCLEOTIDE SEQUENCE</scope>
    <source>
        <strain evidence="1">Duluth1</strain>
        <tissue evidence="1">Whole animal</tissue>
    </source>
</reference>
<accession>A0A9D4J2G8</accession>
<proteinExistence type="predicted"/>
<gene>
    <name evidence="1" type="ORF">DPMN_150894</name>
</gene>
<dbReference type="EMBL" id="JAIWYP010000007">
    <property type="protein sequence ID" value="KAH3797316.1"/>
    <property type="molecule type" value="Genomic_DNA"/>
</dbReference>